<keyword evidence="5" id="KW-1185">Reference proteome</keyword>
<evidence type="ECO:0000256" key="1">
    <source>
        <dbReference type="SAM" id="Coils"/>
    </source>
</evidence>
<evidence type="ECO:0000313" key="3">
    <source>
        <dbReference type="EMBL" id="QUO39756.1"/>
    </source>
</evidence>
<dbReference type="Gene3D" id="3.40.50.410">
    <property type="entry name" value="von Willebrand factor, type A domain"/>
    <property type="match status" value="1"/>
</dbReference>
<reference evidence="2 4" key="1">
    <citation type="submission" date="2020-12" db="EMBL/GenBank/DDBJ databases">
        <title>strain FJAT-54423T represents a novel species of the genus Brevibacillus.</title>
        <authorList>
            <person name="Tang R."/>
        </authorList>
    </citation>
    <scope>NUCLEOTIDE SEQUENCE [LARGE SCALE GENOMIC DNA]</scope>
    <source>
        <strain evidence="2 4">FJAT-54423</strain>
    </source>
</reference>
<feature type="coiled-coil region" evidence="1">
    <location>
        <begin position="178"/>
        <end position="251"/>
    </location>
</feature>
<dbReference type="Proteomes" id="UP000595847">
    <property type="component" value="Chromosome"/>
</dbReference>
<dbReference type="InterPro" id="IPR036465">
    <property type="entry name" value="vWFA_dom_sf"/>
</dbReference>
<keyword evidence="1" id="KW-0175">Coiled coil</keyword>
<dbReference type="EMBL" id="CP066308">
    <property type="protein sequence ID" value="QQE72678.1"/>
    <property type="molecule type" value="Genomic_DNA"/>
</dbReference>
<dbReference type="SUPFAM" id="SSF53300">
    <property type="entry name" value="vWA-like"/>
    <property type="match status" value="1"/>
</dbReference>
<evidence type="ECO:0008006" key="6">
    <source>
        <dbReference type="Google" id="ProtNLM"/>
    </source>
</evidence>
<dbReference type="KEGG" id="bcop:JD108_11940"/>
<reference evidence="3" key="2">
    <citation type="submission" date="2021-04" db="EMBL/GenBank/DDBJ databases">
        <title>Brevibacillus composti FJAT-54423, complete genome.</title>
        <authorList>
            <person name="Tang R."/>
        </authorList>
    </citation>
    <scope>NUCLEOTIDE SEQUENCE</scope>
    <source>
        <strain evidence="3">FJAT-54424</strain>
    </source>
</reference>
<protein>
    <recommendedName>
        <fullName evidence="6">VWA domain-containing protein</fullName>
    </recommendedName>
</protein>
<proteinExistence type="predicted"/>
<dbReference type="PANTHER" id="PTHR36846">
    <property type="entry name" value="PROTEIN VIAA"/>
    <property type="match status" value="1"/>
</dbReference>
<name>A0A7T5EHI1_9BACL</name>
<gene>
    <name evidence="2" type="ORF">JD108_11940</name>
    <name evidence="3" type="ORF">KDJ56_11885</name>
</gene>
<accession>A0A7T5EHI1</accession>
<dbReference type="GO" id="GO:0005829">
    <property type="term" value="C:cytosol"/>
    <property type="evidence" value="ECO:0007669"/>
    <property type="project" value="TreeGrafter"/>
</dbReference>
<organism evidence="2 4">
    <name type="scientific">Brevibacillus composti</name>
    <dbReference type="NCBI Taxonomy" id="2796470"/>
    <lineage>
        <taxon>Bacteria</taxon>
        <taxon>Bacillati</taxon>
        <taxon>Bacillota</taxon>
        <taxon>Bacilli</taxon>
        <taxon>Bacillales</taxon>
        <taxon>Paenibacillaceae</taxon>
        <taxon>Brevibacillus</taxon>
    </lineage>
</organism>
<dbReference type="AlphaFoldDB" id="A0A7T5EHI1"/>
<evidence type="ECO:0000313" key="2">
    <source>
        <dbReference type="EMBL" id="QQE72678.1"/>
    </source>
</evidence>
<dbReference type="PANTHER" id="PTHR36846:SF1">
    <property type="entry name" value="PROTEIN VIAA"/>
    <property type="match status" value="1"/>
</dbReference>
<dbReference type="EMBL" id="CP073708">
    <property type="protein sequence ID" value="QUO39756.1"/>
    <property type="molecule type" value="Genomic_DNA"/>
</dbReference>
<sequence length="577" mass="67379">MIIRASRVDRYVFDGLCYSSQAAKEWMEEARKQAAWFSRELLADFFMCFFLPAPEVDHTQEAAPFHRWMVQTLRKQYFYQTIHPRTIGQESASFKTAIKALMWLTQSFAEEVKRREREQQLSPLVAGLGKEQGAEGSEQARFSEFLSEKQISQLQLMGYTLQQGKRLVEDKQEAADSKPLVEAEIQSLKQRIQDMREEMRVQFTKRSKLLQKVKKLEEELAQREKQYERLSRQEREAIEQFEQELGQWLERSLKETLADEEVDTSFVQELLTASQRFANRRWGSDLGKLRRQTLEQYLKWIEKLKRHPDLLAFLEEVGRNVHHFRMKRKELRTRRLPDEYDDLRQSGDIAHMLPSEAALLADPDYENYFYLKWLEQKLMTYDTAGWQEEEPKGPVICMLDTSHSMKGSKLRLAQIFVMTFAAISLLEKRDFLLILFGAKGELNEQALYYRRPDWPAFYSLAQMAFGGGTHFDAPMKRAIRVIDEQRQFQRADLVMVTDGIGGISPYVRDMLAESGRKKHLRLHTLIVGSARQHLAQTYDILGVSHQVRFAATWDMTGEEQTGLLLDVFASRQAQAAT</sequence>
<evidence type="ECO:0000313" key="5">
    <source>
        <dbReference type="Proteomes" id="UP000677234"/>
    </source>
</evidence>
<dbReference type="RefSeq" id="WP_198826311.1">
    <property type="nucleotide sequence ID" value="NZ_CP066308.1"/>
</dbReference>
<evidence type="ECO:0000313" key="4">
    <source>
        <dbReference type="Proteomes" id="UP000595847"/>
    </source>
</evidence>
<dbReference type="Proteomes" id="UP000677234">
    <property type="component" value="Chromosome"/>
</dbReference>